<accession>A0ABV6C342</accession>
<reference evidence="1 2" key="1">
    <citation type="submission" date="2024-09" db="EMBL/GenBank/DDBJ databases">
        <authorList>
            <person name="Sun Q."/>
            <person name="Mori K."/>
        </authorList>
    </citation>
    <scope>NUCLEOTIDE SEQUENCE [LARGE SCALE GENOMIC DNA]</scope>
    <source>
        <strain evidence="1 2">JCM 15389</strain>
    </source>
</reference>
<evidence type="ECO:0000313" key="2">
    <source>
        <dbReference type="Proteomes" id="UP001589788"/>
    </source>
</evidence>
<dbReference type="Proteomes" id="UP001589788">
    <property type="component" value="Unassembled WGS sequence"/>
</dbReference>
<organism evidence="1 2">
    <name type="scientific">Aciditerrimonas ferrireducens</name>
    <dbReference type="NCBI Taxonomy" id="667306"/>
    <lineage>
        <taxon>Bacteria</taxon>
        <taxon>Bacillati</taxon>
        <taxon>Actinomycetota</taxon>
        <taxon>Acidimicrobiia</taxon>
        <taxon>Acidimicrobiales</taxon>
        <taxon>Acidimicrobiaceae</taxon>
        <taxon>Aciditerrimonas</taxon>
    </lineage>
</organism>
<sequence>MSVDSPGSARPPRGLARAAVMAVVTRPAAWWALPRLARLARPGWWRRPPFLPRPDPTLWAWRSQVVYGRTDHLPTREELAGYVDWLGRFGRWVRR</sequence>
<proteinExistence type="predicted"/>
<keyword evidence="2" id="KW-1185">Reference proteome</keyword>
<dbReference type="RefSeq" id="WP_248109349.1">
    <property type="nucleotide sequence ID" value="NZ_JAKHEX010000034.1"/>
</dbReference>
<gene>
    <name evidence="1" type="ORF">ACFFRE_08120</name>
</gene>
<dbReference type="EMBL" id="JBHLYQ010000072">
    <property type="protein sequence ID" value="MFC0082113.1"/>
    <property type="molecule type" value="Genomic_DNA"/>
</dbReference>
<protein>
    <submittedName>
        <fullName evidence="1">Uncharacterized protein</fullName>
    </submittedName>
</protein>
<name>A0ABV6C342_9ACTN</name>
<evidence type="ECO:0000313" key="1">
    <source>
        <dbReference type="EMBL" id="MFC0082113.1"/>
    </source>
</evidence>
<comment type="caution">
    <text evidence="1">The sequence shown here is derived from an EMBL/GenBank/DDBJ whole genome shotgun (WGS) entry which is preliminary data.</text>
</comment>